<evidence type="ECO:0008006" key="3">
    <source>
        <dbReference type="Google" id="ProtNLM"/>
    </source>
</evidence>
<gene>
    <name evidence="1" type="ORF">BBI00_03150</name>
</gene>
<evidence type="ECO:0000313" key="2">
    <source>
        <dbReference type="Proteomes" id="UP000093432"/>
    </source>
</evidence>
<dbReference type="AlphaFoldDB" id="A0A1B8ZP85"/>
<dbReference type="STRING" id="651561.BBI00_03150"/>
<organism evidence="1 2">
    <name type="scientific">Chryseobacterium arthrosphaerae</name>
    <dbReference type="NCBI Taxonomy" id="651561"/>
    <lineage>
        <taxon>Bacteria</taxon>
        <taxon>Pseudomonadati</taxon>
        <taxon>Bacteroidota</taxon>
        <taxon>Flavobacteriia</taxon>
        <taxon>Flavobacteriales</taxon>
        <taxon>Weeksellaceae</taxon>
        <taxon>Chryseobacterium group</taxon>
        <taxon>Chryseobacterium</taxon>
    </lineage>
</organism>
<proteinExistence type="predicted"/>
<protein>
    <recommendedName>
        <fullName evidence="3">DUF4367 domain-containing protein</fullName>
    </recommendedName>
</protein>
<reference evidence="2" key="1">
    <citation type="submission" date="2016-07" db="EMBL/GenBank/DDBJ databases">
        <authorList>
            <person name="Florea S."/>
            <person name="Webb J.S."/>
            <person name="Jaromczyk J."/>
            <person name="Schardl C.L."/>
        </authorList>
    </citation>
    <scope>NUCLEOTIDE SEQUENCE [LARGE SCALE GENOMIC DNA]</scope>
    <source>
        <strain evidence="2">CC-VM-7</strain>
    </source>
</reference>
<evidence type="ECO:0000313" key="1">
    <source>
        <dbReference type="EMBL" id="OCA73401.1"/>
    </source>
</evidence>
<dbReference type="RefSeq" id="WP_065397406.1">
    <property type="nucleotide sequence ID" value="NZ_JAKYXH010000001.1"/>
</dbReference>
<sequence>MKISYWGAGIVGTALVLALSSNVVFAKKGLKPVFEKVSANSDSLKVESLAKELKKLKPLGSDAFKSKFKKEINGYKLTEVTASEDNETGSFATGNYAKAGKNIYLMVTDGAGPGAEQVKSSLLNYLETKKYVEPGDKTNIKSYKGWQVYFDYSMFDSDQHTSIQYLEGNRYSVVSSGNNVPIDELKSFLDNFSL</sequence>
<accession>A0A1B8ZP85</accession>
<dbReference type="Proteomes" id="UP000093432">
    <property type="component" value="Unassembled WGS sequence"/>
</dbReference>
<dbReference type="EMBL" id="MAYG01000001">
    <property type="protein sequence ID" value="OCA73401.1"/>
    <property type="molecule type" value="Genomic_DNA"/>
</dbReference>
<name>A0A1B8ZP85_9FLAO</name>
<comment type="caution">
    <text evidence="1">The sequence shown here is derived from an EMBL/GenBank/DDBJ whole genome shotgun (WGS) entry which is preliminary data.</text>
</comment>